<dbReference type="Proteomes" id="UP001431783">
    <property type="component" value="Unassembled WGS sequence"/>
</dbReference>
<dbReference type="AlphaFoldDB" id="A0AAW1TIQ3"/>
<keyword evidence="2" id="KW-1003">Cell membrane</keyword>
<dbReference type="EMBL" id="JARQZJ010000001">
    <property type="protein sequence ID" value="KAK9869183.1"/>
    <property type="molecule type" value="Genomic_DNA"/>
</dbReference>
<accession>A0AAW1TIQ3</accession>
<reference evidence="7 8" key="1">
    <citation type="submission" date="2023-03" db="EMBL/GenBank/DDBJ databases">
        <title>Genome insight into feeding habits of ladybird beetles.</title>
        <authorList>
            <person name="Li H.-S."/>
            <person name="Huang Y.-H."/>
            <person name="Pang H."/>
        </authorList>
    </citation>
    <scope>NUCLEOTIDE SEQUENCE [LARGE SCALE GENOMIC DNA]</scope>
    <source>
        <strain evidence="7">SYSU_2023b</strain>
        <tissue evidence="7">Whole body</tissue>
    </source>
</reference>
<name>A0AAW1TIQ3_9CUCU</name>
<comment type="subcellular location">
    <subcellularLocation>
        <location evidence="1">Cell membrane</location>
        <topology evidence="1">Multi-pass membrane protein</topology>
    </subcellularLocation>
</comment>
<comment type="caution">
    <text evidence="7">The sequence shown here is derived from an EMBL/GenBank/DDBJ whole genome shotgun (WGS) entry which is preliminary data.</text>
</comment>
<dbReference type="GO" id="GO:0050909">
    <property type="term" value="P:sensory perception of taste"/>
    <property type="evidence" value="ECO:0007669"/>
    <property type="project" value="InterPro"/>
</dbReference>
<evidence type="ECO:0000256" key="4">
    <source>
        <dbReference type="ARBA" id="ARBA00022989"/>
    </source>
</evidence>
<dbReference type="GO" id="GO:0005886">
    <property type="term" value="C:plasma membrane"/>
    <property type="evidence" value="ECO:0007669"/>
    <property type="project" value="UniProtKB-SubCell"/>
</dbReference>
<evidence type="ECO:0000256" key="6">
    <source>
        <dbReference type="SAM" id="Phobius"/>
    </source>
</evidence>
<dbReference type="EMBL" id="JARQZJ010000001">
    <property type="protein sequence ID" value="KAK9869184.1"/>
    <property type="molecule type" value="Genomic_DNA"/>
</dbReference>
<proteinExistence type="predicted"/>
<keyword evidence="4 6" id="KW-1133">Transmembrane helix</keyword>
<keyword evidence="3 6" id="KW-0812">Transmembrane</keyword>
<evidence type="ECO:0000256" key="2">
    <source>
        <dbReference type="ARBA" id="ARBA00022475"/>
    </source>
</evidence>
<evidence type="ECO:0000256" key="1">
    <source>
        <dbReference type="ARBA" id="ARBA00004651"/>
    </source>
</evidence>
<evidence type="ECO:0000313" key="8">
    <source>
        <dbReference type="Proteomes" id="UP001431783"/>
    </source>
</evidence>
<protein>
    <submittedName>
        <fullName evidence="7">Uncharacterized protein</fullName>
    </submittedName>
</protein>
<keyword evidence="5 6" id="KW-0472">Membrane</keyword>
<keyword evidence="8" id="KW-1185">Reference proteome</keyword>
<evidence type="ECO:0000256" key="3">
    <source>
        <dbReference type="ARBA" id="ARBA00022692"/>
    </source>
</evidence>
<evidence type="ECO:0000256" key="5">
    <source>
        <dbReference type="ARBA" id="ARBA00023136"/>
    </source>
</evidence>
<evidence type="ECO:0000313" key="7">
    <source>
        <dbReference type="EMBL" id="KAK9869183.1"/>
    </source>
</evidence>
<sequence>MKTVILPIILAHECSCVVAEGKKLVSTCFSCTSRLPLMPKTHEDELFEKSLSVLRHQAQTRMPQFSAGGFFTIDYSMLASMIGHLTANLIIILQFLQKQ</sequence>
<dbReference type="InterPro" id="IPR013604">
    <property type="entry name" value="7TM_chemorcpt"/>
</dbReference>
<gene>
    <name evidence="7" type="ORF">WA026_002932</name>
</gene>
<organism evidence="7 8">
    <name type="scientific">Henosepilachna vigintioctopunctata</name>
    <dbReference type="NCBI Taxonomy" id="420089"/>
    <lineage>
        <taxon>Eukaryota</taxon>
        <taxon>Metazoa</taxon>
        <taxon>Ecdysozoa</taxon>
        <taxon>Arthropoda</taxon>
        <taxon>Hexapoda</taxon>
        <taxon>Insecta</taxon>
        <taxon>Pterygota</taxon>
        <taxon>Neoptera</taxon>
        <taxon>Endopterygota</taxon>
        <taxon>Coleoptera</taxon>
        <taxon>Polyphaga</taxon>
        <taxon>Cucujiformia</taxon>
        <taxon>Coccinelloidea</taxon>
        <taxon>Coccinellidae</taxon>
        <taxon>Epilachninae</taxon>
        <taxon>Epilachnini</taxon>
        <taxon>Henosepilachna</taxon>
    </lineage>
</organism>
<feature type="transmembrane region" description="Helical" evidence="6">
    <location>
        <begin position="75"/>
        <end position="96"/>
    </location>
</feature>
<dbReference type="Pfam" id="PF08395">
    <property type="entry name" value="7tm_7"/>
    <property type="match status" value="1"/>
</dbReference>